<accession>A0ABS0WT43</accession>
<organism evidence="2 3">
    <name type="scientific">Aureibaculum flavum</name>
    <dbReference type="NCBI Taxonomy" id="2795986"/>
    <lineage>
        <taxon>Bacteria</taxon>
        <taxon>Pseudomonadati</taxon>
        <taxon>Bacteroidota</taxon>
        <taxon>Flavobacteriia</taxon>
        <taxon>Flavobacteriales</taxon>
        <taxon>Flavobacteriaceae</taxon>
        <taxon>Aureibaculum</taxon>
    </lineage>
</organism>
<protein>
    <recommendedName>
        <fullName evidence="4">Lipoprotein</fullName>
    </recommendedName>
</protein>
<evidence type="ECO:0000313" key="3">
    <source>
        <dbReference type="Proteomes" id="UP000623301"/>
    </source>
</evidence>
<name>A0ABS0WT43_9FLAO</name>
<dbReference type="RefSeq" id="WP_198841803.1">
    <property type="nucleotide sequence ID" value="NZ_JAEHFJ010000005.1"/>
</dbReference>
<proteinExistence type="predicted"/>
<dbReference type="Proteomes" id="UP000623301">
    <property type="component" value="Unassembled WGS sequence"/>
</dbReference>
<dbReference type="PROSITE" id="PS51257">
    <property type="entry name" value="PROKAR_LIPOPROTEIN"/>
    <property type="match status" value="1"/>
</dbReference>
<evidence type="ECO:0000313" key="2">
    <source>
        <dbReference type="EMBL" id="MBJ2175129.1"/>
    </source>
</evidence>
<dbReference type="EMBL" id="JAEHFJ010000005">
    <property type="protein sequence ID" value="MBJ2175129.1"/>
    <property type="molecule type" value="Genomic_DNA"/>
</dbReference>
<sequence length="138" mass="15046">MKRVFLSLTMIAALTLTSCKEEAKKDAADETKTEEVATTDEKTEEAPAAESTDGVPSFSDSDVQAYVDSYESYIADYKKAVESKDMTAFADLGKKGQDLATKAQEVSGKITGADAEKLTTYMTAKSEELQELTKKMMQ</sequence>
<evidence type="ECO:0000256" key="1">
    <source>
        <dbReference type="SAM" id="MobiDB-lite"/>
    </source>
</evidence>
<comment type="caution">
    <text evidence="2">The sequence shown here is derived from an EMBL/GenBank/DDBJ whole genome shotgun (WGS) entry which is preliminary data.</text>
</comment>
<keyword evidence="3" id="KW-1185">Reference proteome</keyword>
<feature type="compositionally biased region" description="Basic and acidic residues" evidence="1">
    <location>
        <begin position="22"/>
        <end position="45"/>
    </location>
</feature>
<evidence type="ECO:0008006" key="4">
    <source>
        <dbReference type="Google" id="ProtNLM"/>
    </source>
</evidence>
<gene>
    <name evidence="2" type="ORF">JBL43_12825</name>
</gene>
<feature type="region of interest" description="Disordered" evidence="1">
    <location>
        <begin position="22"/>
        <end position="60"/>
    </location>
</feature>
<reference evidence="2 3" key="1">
    <citation type="submission" date="2020-12" db="EMBL/GenBank/DDBJ databases">
        <title>Aureibaculum luteum sp. nov. and Aureibaculum flavum sp. nov., novel members of the family Flavobacteriaceae isolated from Antarctic intertidal sediments.</title>
        <authorList>
            <person name="He X."/>
            <person name="Zhang X."/>
        </authorList>
    </citation>
    <scope>NUCLEOTIDE SEQUENCE [LARGE SCALE GENOMIC DNA]</scope>
    <source>
        <strain evidence="2 3">A20</strain>
    </source>
</reference>